<keyword evidence="2" id="KW-0805">Transcription regulation</keyword>
<dbReference type="Pfam" id="PF03466">
    <property type="entry name" value="LysR_substrate"/>
    <property type="match status" value="1"/>
</dbReference>
<dbReference type="GO" id="GO:0003677">
    <property type="term" value="F:DNA binding"/>
    <property type="evidence" value="ECO:0007669"/>
    <property type="project" value="UniProtKB-KW"/>
</dbReference>
<dbReference type="Gene3D" id="1.10.10.10">
    <property type="entry name" value="Winged helix-like DNA-binding domain superfamily/Winged helix DNA-binding domain"/>
    <property type="match status" value="1"/>
</dbReference>
<sequence>MDLRHLRYFLCVAEEMHFGRAAQRLGISQPPLSQQIRALEDELGTRLFDRTSRRVRLTEAGELFVPEARATLSQADHAIETARLAGRGELGRLRIGFTSSAPFVPLIASTLYRFRENYPEVQLTLNDLARDAQIEALRRGGLDIALVRGIRAPCLPDEFSARCILEEDMVVAVRAGHPLADRPDDPTVADLAAIPLVLYAPTLGAGFNEYFFGLCHEAGFEPQIAHEASSFATLLGLVAAGFGATILSRSLERLHLENVVYRRLATPVPSRLWLVHGLSLSPTAEAFRDTIDELRLDAKGQS</sequence>
<dbReference type="SUPFAM" id="SSF46785">
    <property type="entry name" value="Winged helix' DNA-binding domain"/>
    <property type="match status" value="1"/>
</dbReference>
<reference evidence="6" key="1">
    <citation type="submission" date="2022-06" db="EMBL/GenBank/DDBJ databases">
        <title>Sphingomonas sp. nov. isolated from rhizosphere soil of tomato.</title>
        <authorList>
            <person name="Dong H."/>
            <person name="Gao R."/>
        </authorList>
    </citation>
    <scope>NUCLEOTIDE SEQUENCE</scope>
    <source>
        <strain evidence="6">MMSM24</strain>
    </source>
</reference>
<evidence type="ECO:0000256" key="4">
    <source>
        <dbReference type="ARBA" id="ARBA00023163"/>
    </source>
</evidence>
<dbReference type="InterPro" id="IPR005119">
    <property type="entry name" value="LysR_subst-bd"/>
</dbReference>
<dbReference type="EMBL" id="JANFAV010000009">
    <property type="protein sequence ID" value="MCW6535816.1"/>
    <property type="molecule type" value="Genomic_DNA"/>
</dbReference>
<dbReference type="InterPro" id="IPR000847">
    <property type="entry name" value="LysR_HTH_N"/>
</dbReference>
<dbReference type="InterPro" id="IPR036390">
    <property type="entry name" value="WH_DNA-bd_sf"/>
</dbReference>
<dbReference type="CDD" id="cd08414">
    <property type="entry name" value="PBP2_LTTR_aromatics_like"/>
    <property type="match status" value="1"/>
</dbReference>
<accession>A0AA41ZAW6</accession>
<keyword evidence="3" id="KW-0238">DNA-binding</keyword>
<evidence type="ECO:0000256" key="3">
    <source>
        <dbReference type="ARBA" id="ARBA00023125"/>
    </source>
</evidence>
<dbReference type="GO" id="GO:0032993">
    <property type="term" value="C:protein-DNA complex"/>
    <property type="evidence" value="ECO:0007669"/>
    <property type="project" value="TreeGrafter"/>
</dbReference>
<dbReference type="Gene3D" id="3.40.190.10">
    <property type="entry name" value="Periplasmic binding protein-like II"/>
    <property type="match status" value="2"/>
</dbReference>
<feature type="domain" description="HTH lysR-type" evidence="5">
    <location>
        <begin position="1"/>
        <end position="58"/>
    </location>
</feature>
<keyword evidence="4" id="KW-0804">Transcription</keyword>
<dbReference type="InterPro" id="IPR036388">
    <property type="entry name" value="WH-like_DNA-bd_sf"/>
</dbReference>
<dbReference type="AlphaFoldDB" id="A0AA41ZAW6"/>
<dbReference type="RefSeq" id="WP_265269311.1">
    <property type="nucleotide sequence ID" value="NZ_JANFAU010000010.1"/>
</dbReference>
<evidence type="ECO:0000313" key="6">
    <source>
        <dbReference type="EMBL" id="MCW6535816.1"/>
    </source>
</evidence>
<keyword evidence="7" id="KW-1185">Reference proteome</keyword>
<dbReference type="FunFam" id="1.10.10.10:FF:000001">
    <property type="entry name" value="LysR family transcriptional regulator"/>
    <property type="match status" value="1"/>
</dbReference>
<evidence type="ECO:0000259" key="5">
    <source>
        <dbReference type="PROSITE" id="PS50931"/>
    </source>
</evidence>
<dbReference type="Pfam" id="PF00126">
    <property type="entry name" value="HTH_1"/>
    <property type="match status" value="1"/>
</dbReference>
<organism evidence="6 7">
    <name type="scientific">Sphingomonas lycopersici</name>
    <dbReference type="NCBI Taxonomy" id="2951807"/>
    <lineage>
        <taxon>Bacteria</taxon>
        <taxon>Pseudomonadati</taxon>
        <taxon>Pseudomonadota</taxon>
        <taxon>Alphaproteobacteria</taxon>
        <taxon>Sphingomonadales</taxon>
        <taxon>Sphingomonadaceae</taxon>
        <taxon>Sphingomonas</taxon>
    </lineage>
</organism>
<protein>
    <submittedName>
        <fullName evidence="6">LysR substrate-binding domain-containing protein</fullName>
    </submittedName>
</protein>
<dbReference type="SUPFAM" id="SSF53850">
    <property type="entry name" value="Periplasmic binding protein-like II"/>
    <property type="match status" value="1"/>
</dbReference>
<dbReference type="PANTHER" id="PTHR30346:SF17">
    <property type="entry name" value="LYSR FAMILY TRANSCRIPTIONAL REGULATOR"/>
    <property type="match status" value="1"/>
</dbReference>
<evidence type="ECO:0000256" key="1">
    <source>
        <dbReference type="ARBA" id="ARBA00009437"/>
    </source>
</evidence>
<dbReference type="Proteomes" id="UP001165565">
    <property type="component" value="Unassembled WGS sequence"/>
</dbReference>
<name>A0AA41ZAW6_9SPHN</name>
<evidence type="ECO:0000313" key="7">
    <source>
        <dbReference type="Proteomes" id="UP001165565"/>
    </source>
</evidence>
<comment type="caution">
    <text evidence="6">The sequence shown here is derived from an EMBL/GenBank/DDBJ whole genome shotgun (WGS) entry which is preliminary data.</text>
</comment>
<dbReference type="PRINTS" id="PR00039">
    <property type="entry name" value="HTHLYSR"/>
</dbReference>
<dbReference type="GO" id="GO:0003700">
    <property type="term" value="F:DNA-binding transcription factor activity"/>
    <property type="evidence" value="ECO:0007669"/>
    <property type="project" value="InterPro"/>
</dbReference>
<proteinExistence type="inferred from homology"/>
<gene>
    <name evidence="6" type="ORF">NEE01_13615</name>
</gene>
<dbReference type="PROSITE" id="PS50931">
    <property type="entry name" value="HTH_LYSR"/>
    <property type="match status" value="1"/>
</dbReference>
<dbReference type="PANTHER" id="PTHR30346">
    <property type="entry name" value="TRANSCRIPTIONAL DUAL REGULATOR HCAR-RELATED"/>
    <property type="match status" value="1"/>
</dbReference>
<evidence type="ECO:0000256" key="2">
    <source>
        <dbReference type="ARBA" id="ARBA00023015"/>
    </source>
</evidence>
<comment type="similarity">
    <text evidence="1">Belongs to the LysR transcriptional regulatory family.</text>
</comment>